<accession>A0AAV7FSV3</accession>
<gene>
    <name evidence="1" type="ORF">IEQ34_024307</name>
</gene>
<reference evidence="1 2" key="1">
    <citation type="journal article" date="2021" name="Hortic Res">
        <title>Chromosome-scale assembly of the Dendrobium chrysotoxum genome enhances the understanding of orchid evolution.</title>
        <authorList>
            <person name="Zhang Y."/>
            <person name="Zhang G.Q."/>
            <person name="Zhang D."/>
            <person name="Liu X.D."/>
            <person name="Xu X.Y."/>
            <person name="Sun W.H."/>
            <person name="Yu X."/>
            <person name="Zhu X."/>
            <person name="Wang Z.W."/>
            <person name="Zhao X."/>
            <person name="Zhong W.Y."/>
            <person name="Chen H."/>
            <person name="Yin W.L."/>
            <person name="Huang T."/>
            <person name="Niu S.C."/>
            <person name="Liu Z.J."/>
        </authorList>
    </citation>
    <scope>NUCLEOTIDE SEQUENCE [LARGE SCALE GENOMIC DNA]</scope>
    <source>
        <strain evidence="1">Lindl</strain>
    </source>
</reference>
<proteinExistence type="predicted"/>
<sequence length="103" mass="11625">MVDGEYSSGWDFESDCTLVGSQTCYSFDLTLIVGVFLFDRSFASSVVNSTLACKIFEVPFCQTSVSFVAGQPLGYLSSWPLFALSHHWWAAWQENLSRLCYLR</sequence>
<dbReference type="Pfam" id="PF05919">
    <property type="entry name" value="Mitovir_RNA_pol"/>
    <property type="match status" value="1"/>
</dbReference>
<evidence type="ECO:0000313" key="2">
    <source>
        <dbReference type="Proteomes" id="UP000775213"/>
    </source>
</evidence>
<dbReference type="Proteomes" id="UP000775213">
    <property type="component" value="Unassembled WGS sequence"/>
</dbReference>
<dbReference type="EMBL" id="JAGFBR010000147">
    <property type="protein sequence ID" value="KAH0446862.1"/>
    <property type="molecule type" value="Genomic_DNA"/>
</dbReference>
<dbReference type="PANTHER" id="PTHR34456:SF13">
    <property type="entry name" value="REVERSE TRANSCRIPTASE DOMAIN-CONTAINING PROTEIN"/>
    <property type="match status" value="1"/>
</dbReference>
<dbReference type="PANTHER" id="PTHR34456">
    <property type="entry name" value="MITOVIRUS RNA-DEPENDENT RNA POLYMERASE"/>
    <property type="match status" value="1"/>
</dbReference>
<protein>
    <submittedName>
        <fullName evidence="1">Uncharacterized protein</fullName>
    </submittedName>
</protein>
<dbReference type="InterPro" id="IPR008686">
    <property type="entry name" value="RNA_pol_mitovir"/>
</dbReference>
<organism evidence="1 2">
    <name type="scientific">Dendrobium chrysotoxum</name>
    <name type="common">Orchid</name>
    <dbReference type="NCBI Taxonomy" id="161865"/>
    <lineage>
        <taxon>Eukaryota</taxon>
        <taxon>Viridiplantae</taxon>
        <taxon>Streptophyta</taxon>
        <taxon>Embryophyta</taxon>
        <taxon>Tracheophyta</taxon>
        <taxon>Spermatophyta</taxon>
        <taxon>Magnoliopsida</taxon>
        <taxon>Liliopsida</taxon>
        <taxon>Asparagales</taxon>
        <taxon>Orchidaceae</taxon>
        <taxon>Epidendroideae</taxon>
        <taxon>Malaxideae</taxon>
        <taxon>Dendrobiinae</taxon>
        <taxon>Dendrobium</taxon>
    </lineage>
</organism>
<comment type="caution">
    <text evidence="1">The sequence shown here is derived from an EMBL/GenBank/DDBJ whole genome shotgun (WGS) entry which is preliminary data.</text>
</comment>
<name>A0AAV7FSV3_DENCH</name>
<evidence type="ECO:0000313" key="1">
    <source>
        <dbReference type="EMBL" id="KAH0446862.1"/>
    </source>
</evidence>
<dbReference type="AlphaFoldDB" id="A0AAV7FSV3"/>
<keyword evidence="2" id="KW-1185">Reference proteome</keyword>